<dbReference type="Proteomes" id="UP001148838">
    <property type="component" value="Unassembled WGS sequence"/>
</dbReference>
<organism evidence="1 2">
    <name type="scientific">Periplaneta americana</name>
    <name type="common">American cockroach</name>
    <name type="synonym">Blatta americana</name>
    <dbReference type="NCBI Taxonomy" id="6978"/>
    <lineage>
        <taxon>Eukaryota</taxon>
        <taxon>Metazoa</taxon>
        <taxon>Ecdysozoa</taxon>
        <taxon>Arthropoda</taxon>
        <taxon>Hexapoda</taxon>
        <taxon>Insecta</taxon>
        <taxon>Pterygota</taxon>
        <taxon>Neoptera</taxon>
        <taxon>Polyneoptera</taxon>
        <taxon>Dictyoptera</taxon>
        <taxon>Blattodea</taxon>
        <taxon>Blattoidea</taxon>
        <taxon>Blattidae</taxon>
        <taxon>Blattinae</taxon>
        <taxon>Periplaneta</taxon>
    </lineage>
</organism>
<evidence type="ECO:0000313" key="1">
    <source>
        <dbReference type="EMBL" id="KAJ4439772.1"/>
    </source>
</evidence>
<accession>A0ABQ8T1H5</accession>
<keyword evidence="2" id="KW-1185">Reference proteome</keyword>
<gene>
    <name evidence="1" type="ORF">ANN_07900</name>
</gene>
<name>A0ABQ8T1H5_PERAM</name>
<protein>
    <submittedName>
        <fullName evidence="1">Uncharacterized protein</fullName>
    </submittedName>
</protein>
<proteinExistence type="predicted"/>
<evidence type="ECO:0000313" key="2">
    <source>
        <dbReference type="Proteomes" id="UP001148838"/>
    </source>
</evidence>
<dbReference type="EMBL" id="JAJSOF020000017">
    <property type="protein sequence ID" value="KAJ4439772.1"/>
    <property type="molecule type" value="Genomic_DNA"/>
</dbReference>
<sequence length="240" mass="27010">MAGLCEGGNEPPGSLKASKYVKATAMGSIAEIVTVTFCFVLRVDLRFLDSTSQGFHDRNVFCCGRKESYSESHRFGGINVVTLQRNKEQNCWKYRWLTHRHDTTVHDVIRLLIPALYKNQSDSLIAADGDCHHLCKLMARVRHRWSINDVIGGIRNTVMPSDCSPVRFGIRSLTSPVKHMECTEPKRYVATKQYFPFSHPDGSQLKGSQVDGQVDKRGRKAMKYNICGNVVSTLCVTPEK</sequence>
<comment type="caution">
    <text evidence="1">The sequence shown here is derived from an EMBL/GenBank/DDBJ whole genome shotgun (WGS) entry which is preliminary data.</text>
</comment>
<reference evidence="1 2" key="1">
    <citation type="journal article" date="2022" name="Allergy">
        <title>Genome assembly and annotation of Periplaneta americana reveal a comprehensive cockroach allergen profile.</title>
        <authorList>
            <person name="Wang L."/>
            <person name="Xiong Q."/>
            <person name="Saelim N."/>
            <person name="Wang L."/>
            <person name="Nong W."/>
            <person name="Wan A.T."/>
            <person name="Shi M."/>
            <person name="Liu X."/>
            <person name="Cao Q."/>
            <person name="Hui J.H.L."/>
            <person name="Sookrung N."/>
            <person name="Leung T.F."/>
            <person name="Tungtrongchitr A."/>
            <person name="Tsui S.K.W."/>
        </authorList>
    </citation>
    <scope>NUCLEOTIDE SEQUENCE [LARGE SCALE GENOMIC DNA]</scope>
    <source>
        <strain evidence="1">PWHHKU_190912</strain>
    </source>
</reference>